<evidence type="ECO:0000256" key="6">
    <source>
        <dbReference type="SAM" id="MobiDB-lite"/>
    </source>
</evidence>
<organism evidence="8">
    <name type="scientific">Lygus hesperus</name>
    <name type="common">Western plant bug</name>
    <dbReference type="NCBI Taxonomy" id="30085"/>
    <lineage>
        <taxon>Eukaryota</taxon>
        <taxon>Metazoa</taxon>
        <taxon>Ecdysozoa</taxon>
        <taxon>Arthropoda</taxon>
        <taxon>Hexapoda</taxon>
        <taxon>Insecta</taxon>
        <taxon>Pterygota</taxon>
        <taxon>Neoptera</taxon>
        <taxon>Paraneoptera</taxon>
        <taxon>Hemiptera</taxon>
        <taxon>Heteroptera</taxon>
        <taxon>Panheteroptera</taxon>
        <taxon>Cimicomorpha</taxon>
        <taxon>Miridae</taxon>
        <taxon>Mirini</taxon>
        <taxon>Lygus</taxon>
    </lineage>
</organism>
<protein>
    <submittedName>
        <fullName evidence="8">Non-histone chromosomal protein 6</fullName>
    </submittedName>
</protein>
<feature type="domain" description="HMG box" evidence="7">
    <location>
        <begin position="67"/>
        <end position="109"/>
    </location>
</feature>
<comment type="subcellular location">
    <subcellularLocation>
        <location evidence="1">Nucleus</location>
    </subcellularLocation>
</comment>
<evidence type="ECO:0000256" key="5">
    <source>
        <dbReference type="PROSITE-ProRule" id="PRU00267"/>
    </source>
</evidence>
<evidence type="ECO:0000256" key="2">
    <source>
        <dbReference type="ARBA" id="ARBA00008774"/>
    </source>
</evidence>
<gene>
    <name evidence="8" type="primary">nhp6_7</name>
    <name evidence="9" type="synonym">nhp6_1</name>
    <name evidence="8" type="ORF">CM83_15415</name>
    <name evidence="9" type="ORF">g.17127</name>
</gene>
<evidence type="ECO:0000313" key="9">
    <source>
        <dbReference type="EMBL" id="JAQ01357.1"/>
    </source>
</evidence>
<evidence type="ECO:0000256" key="4">
    <source>
        <dbReference type="ARBA" id="ARBA00023242"/>
    </source>
</evidence>
<reference evidence="9" key="3">
    <citation type="journal article" date="2016" name="Gigascience">
        <title>De novo construction of an expanded transcriptome assembly for the western tarnished plant bug, Lygus hesperus.</title>
        <authorList>
            <person name="Tassone E.E."/>
            <person name="Geib S.M."/>
            <person name="Hall B."/>
            <person name="Fabrick J.A."/>
            <person name="Brent C.S."/>
            <person name="Hull J.J."/>
        </authorList>
    </citation>
    <scope>NUCLEOTIDE SEQUENCE</scope>
</reference>
<evidence type="ECO:0000256" key="3">
    <source>
        <dbReference type="ARBA" id="ARBA00023125"/>
    </source>
</evidence>
<keyword evidence="3 5" id="KW-0238">DNA-binding</keyword>
<dbReference type="InterPro" id="IPR036910">
    <property type="entry name" value="HMG_box_dom_sf"/>
</dbReference>
<feature type="compositionally biased region" description="Low complexity" evidence="6">
    <location>
        <begin position="19"/>
        <end position="34"/>
    </location>
</feature>
<keyword evidence="4 5" id="KW-0539">Nucleus</keyword>
<dbReference type="GO" id="GO:0005634">
    <property type="term" value="C:nucleus"/>
    <property type="evidence" value="ECO:0007669"/>
    <property type="project" value="UniProtKB-SubCell"/>
</dbReference>
<comment type="similarity">
    <text evidence="2">Belongs to the HMGB family.</text>
</comment>
<dbReference type="EMBL" id="GBHO01009368">
    <property type="protein sequence ID" value="JAG34236.1"/>
    <property type="molecule type" value="Transcribed_RNA"/>
</dbReference>
<feature type="DNA-binding region" description="HMG box" evidence="5">
    <location>
        <begin position="67"/>
        <end position="109"/>
    </location>
</feature>
<reference evidence="8" key="2">
    <citation type="submission" date="2014-07" db="EMBL/GenBank/DDBJ databases">
        <authorList>
            <person name="Hull J."/>
        </authorList>
    </citation>
    <scope>NUCLEOTIDE SEQUENCE</scope>
</reference>
<accession>A0A0A9YRG4</accession>
<feature type="region of interest" description="Disordered" evidence="6">
    <location>
        <begin position="1"/>
        <end position="66"/>
    </location>
</feature>
<dbReference type="GO" id="GO:0003677">
    <property type="term" value="F:DNA binding"/>
    <property type="evidence" value="ECO:0007669"/>
    <property type="project" value="UniProtKB-UniRule"/>
</dbReference>
<dbReference type="EMBL" id="GDHC01017272">
    <property type="protein sequence ID" value="JAQ01357.1"/>
    <property type="molecule type" value="Transcribed_RNA"/>
</dbReference>
<dbReference type="PANTHER" id="PTHR48112">
    <property type="entry name" value="HIGH MOBILITY GROUP PROTEIN DSP1"/>
    <property type="match status" value="1"/>
</dbReference>
<dbReference type="SUPFAM" id="SSF47095">
    <property type="entry name" value="HMG-box"/>
    <property type="match status" value="1"/>
</dbReference>
<dbReference type="AlphaFoldDB" id="A0A0A9YRG4"/>
<name>A0A0A9YRG4_LYGHE</name>
<dbReference type="InterPro" id="IPR009071">
    <property type="entry name" value="HMG_box_dom"/>
</dbReference>
<evidence type="ECO:0000256" key="1">
    <source>
        <dbReference type="ARBA" id="ARBA00004123"/>
    </source>
</evidence>
<reference evidence="8" key="1">
    <citation type="journal article" date="2014" name="PLoS ONE">
        <title>Transcriptome-Based Identification of ABC Transporters in the Western Tarnished Plant Bug Lygus hesperus.</title>
        <authorList>
            <person name="Hull J.J."/>
            <person name="Chaney K."/>
            <person name="Geib S.M."/>
            <person name="Fabrick J.A."/>
            <person name="Brent C.S."/>
            <person name="Walsh D."/>
            <person name="Lavine L.C."/>
        </authorList>
    </citation>
    <scope>NUCLEOTIDE SEQUENCE</scope>
</reference>
<feature type="compositionally biased region" description="Basic and acidic residues" evidence="6">
    <location>
        <begin position="1"/>
        <end position="12"/>
    </location>
</feature>
<dbReference type="Pfam" id="PF00505">
    <property type="entry name" value="HMG_box"/>
    <property type="match status" value="1"/>
</dbReference>
<dbReference type="InterPro" id="IPR050342">
    <property type="entry name" value="HMGB"/>
</dbReference>
<dbReference type="PROSITE" id="PS50118">
    <property type="entry name" value="HMG_BOX_2"/>
    <property type="match status" value="1"/>
</dbReference>
<evidence type="ECO:0000313" key="8">
    <source>
        <dbReference type="EMBL" id="JAG34236.1"/>
    </source>
</evidence>
<evidence type="ECO:0000259" key="7">
    <source>
        <dbReference type="PROSITE" id="PS50118"/>
    </source>
</evidence>
<dbReference type="PANTHER" id="PTHR48112:SF32">
    <property type="entry name" value="HIGH MOBILITY GROUP PROTEIN B3"/>
    <property type="match status" value="1"/>
</dbReference>
<dbReference type="Gene3D" id="1.10.30.10">
    <property type="entry name" value="High mobility group box domain"/>
    <property type="match status" value="1"/>
</dbReference>
<dbReference type="CDD" id="cd00084">
    <property type="entry name" value="HMG-box_SF"/>
    <property type="match status" value="1"/>
</dbReference>
<sequence length="109" mass="12088">MQTPEFKKELIKAKNQKGKSASLSSAAASSTSKSRSSKRDRSDDTSSGNTNNLSKRSRQEKKPDNYPKAALSAYILFGNDQRGKITKQYPTLKITEVSKKIGEMWKNSA</sequence>
<proteinExistence type="inferred from homology"/>